<evidence type="ECO:0000313" key="3">
    <source>
        <dbReference type="Proteomes" id="UP000192596"/>
    </source>
</evidence>
<sequence>MEEVKIAEVEELQRDKGAKDMSGSESVQSIAVGVPVEDVRLVYPLPDPTTGNLRDVVIEKSTCVNREWEKMKKEWNQVIKPEFQDHEDDTLRRSIDEVTHTPLLLNWPMPASVIDELRHKYSKFSIGHSYEFTQKIEAQAAKEEKRTESALDYA</sequence>
<protein>
    <submittedName>
        <fullName evidence="2">Uncharacterized protein</fullName>
    </submittedName>
</protein>
<name>A0A1V8S851_9PEZI</name>
<dbReference type="STRING" id="1507870.A0A1V8S851"/>
<feature type="region of interest" description="Disordered" evidence="1">
    <location>
        <begin position="1"/>
        <end position="27"/>
    </location>
</feature>
<reference evidence="3" key="1">
    <citation type="submission" date="2017-03" db="EMBL/GenBank/DDBJ databases">
        <title>Genomes of endolithic fungi from Antarctica.</title>
        <authorList>
            <person name="Coleine C."/>
            <person name="Masonjones S."/>
            <person name="Stajich J.E."/>
        </authorList>
    </citation>
    <scope>NUCLEOTIDE SEQUENCE [LARGE SCALE GENOMIC DNA]</scope>
    <source>
        <strain evidence="3">CCFEE 5527</strain>
    </source>
</reference>
<feature type="compositionally biased region" description="Basic and acidic residues" evidence="1">
    <location>
        <begin position="1"/>
        <end position="19"/>
    </location>
</feature>
<dbReference type="EMBL" id="NAJO01000099">
    <property type="protein sequence ID" value="OQN95398.1"/>
    <property type="molecule type" value="Genomic_DNA"/>
</dbReference>
<evidence type="ECO:0000313" key="2">
    <source>
        <dbReference type="EMBL" id="OQN95398.1"/>
    </source>
</evidence>
<dbReference type="InParanoid" id="A0A1V8S851"/>
<dbReference type="Proteomes" id="UP000192596">
    <property type="component" value="Unassembled WGS sequence"/>
</dbReference>
<accession>A0A1V8S851</accession>
<proteinExistence type="predicted"/>
<dbReference type="AlphaFoldDB" id="A0A1V8S851"/>
<keyword evidence="3" id="KW-1185">Reference proteome</keyword>
<dbReference type="OrthoDB" id="359154at2759"/>
<gene>
    <name evidence="2" type="ORF">B0A48_18577</name>
</gene>
<organism evidence="2 3">
    <name type="scientific">Cryoendolithus antarcticus</name>
    <dbReference type="NCBI Taxonomy" id="1507870"/>
    <lineage>
        <taxon>Eukaryota</taxon>
        <taxon>Fungi</taxon>
        <taxon>Dikarya</taxon>
        <taxon>Ascomycota</taxon>
        <taxon>Pezizomycotina</taxon>
        <taxon>Dothideomycetes</taxon>
        <taxon>Dothideomycetidae</taxon>
        <taxon>Cladosporiales</taxon>
        <taxon>Cladosporiaceae</taxon>
        <taxon>Cryoendolithus</taxon>
    </lineage>
</organism>
<comment type="caution">
    <text evidence="2">The sequence shown here is derived from an EMBL/GenBank/DDBJ whole genome shotgun (WGS) entry which is preliminary data.</text>
</comment>
<evidence type="ECO:0000256" key="1">
    <source>
        <dbReference type="SAM" id="MobiDB-lite"/>
    </source>
</evidence>